<keyword evidence="2" id="KW-0663">Pyridoxal phosphate</keyword>
<proteinExistence type="inferred from homology"/>
<dbReference type="OrthoDB" id="9794015at2"/>
<dbReference type="InterPro" id="IPR015421">
    <property type="entry name" value="PyrdxlP-dep_Trfase_major"/>
</dbReference>
<dbReference type="EMBL" id="QMIF01000014">
    <property type="protein sequence ID" value="TVM31719.1"/>
    <property type="molecule type" value="Genomic_DNA"/>
</dbReference>
<reference evidence="8 9" key="1">
    <citation type="submission" date="2018-06" db="EMBL/GenBank/DDBJ databases">
        <title>Complete genome of Desulfovibrio marinus P48SEP.</title>
        <authorList>
            <person name="Crispim J.S."/>
            <person name="Vidigal P.M.P."/>
            <person name="Silva L.C.F."/>
            <person name="Araujo L.C."/>
            <person name="Laguardia C.N."/>
            <person name="Dias R.S."/>
            <person name="Sousa M.P."/>
            <person name="Paula S.O."/>
            <person name="Silva C."/>
        </authorList>
    </citation>
    <scope>NUCLEOTIDE SEQUENCE [LARGE SCALE GENOMIC DNA]</scope>
    <source>
        <strain evidence="8 9">P48SEP</strain>
    </source>
</reference>
<keyword evidence="8" id="KW-0032">Aminotransferase</keyword>
<keyword evidence="10" id="KW-1185">Reference proteome</keyword>
<reference evidence="7 10" key="2">
    <citation type="submission" date="2019-04" db="EMBL/GenBank/DDBJ databases">
        <title>Isolation and culture of sulfate reducing bacteria from the cold seep of the South China Sea.</title>
        <authorList>
            <person name="Sun C."/>
            <person name="Liu R."/>
        </authorList>
    </citation>
    <scope>NUCLEOTIDE SEQUENCE [LARGE SCALE GENOMIC DNA]</scope>
    <source>
        <strain evidence="7 10">CS1</strain>
    </source>
</reference>
<dbReference type="GO" id="GO:0030170">
    <property type="term" value="F:pyridoxal phosphate binding"/>
    <property type="evidence" value="ECO:0007669"/>
    <property type="project" value="InterPro"/>
</dbReference>
<accession>A0A6P1ZC54</accession>
<dbReference type="Proteomes" id="UP000434052">
    <property type="component" value="Unassembled WGS sequence"/>
</dbReference>
<dbReference type="CDD" id="cd07377">
    <property type="entry name" value="WHTH_GntR"/>
    <property type="match status" value="1"/>
</dbReference>
<dbReference type="PANTHER" id="PTHR46577:SF1">
    <property type="entry name" value="HTH-TYPE TRANSCRIPTIONAL REGULATORY PROTEIN GABR"/>
    <property type="match status" value="1"/>
</dbReference>
<dbReference type="SUPFAM" id="SSF46785">
    <property type="entry name" value="Winged helix' DNA-binding domain"/>
    <property type="match status" value="1"/>
</dbReference>
<dbReference type="GO" id="GO:0008483">
    <property type="term" value="F:transaminase activity"/>
    <property type="evidence" value="ECO:0007669"/>
    <property type="project" value="UniProtKB-KW"/>
</dbReference>
<dbReference type="SMART" id="SM00345">
    <property type="entry name" value="HTH_GNTR"/>
    <property type="match status" value="1"/>
</dbReference>
<dbReference type="PROSITE" id="PS50949">
    <property type="entry name" value="HTH_GNTR"/>
    <property type="match status" value="1"/>
</dbReference>
<dbReference type="EMBL" id="CP039543">
    <property type="protein sequence ID" value="QJT11112.1"/>
    <property type="molecule type" value="Genomic_DNA"/>
</dbReference>
<dbReference type="InterPro" id="IPR036388">
    <property type="entry name" value="WH-like_DNA-bd_sf"/>
</dbReference>
<evidence type="ECO:0000259" key="6">
    <source>
        <dbReference type="PROSITE" id="PS50949"/>
    </source>
</evidence>
<dbReference type="AlphaFoldDB" id="A0A6P1ZC54"/>
<evidence type="ECO:0000313" key="8">
    <source>
        <dbReference type="EMBL" id="TVM31719.1"/>
    </source>
</evidence>
<evidence type="ECO:0000256" key="1">
    <source>
        <dbReference type="ARBA" id="ARBA00005384"/>
    </source>
</evidence>
<keyword evidence="5" id="KW-0804">Transcription</keyword>
<name>A0A6P1ZC54_9BACT</name>
<dbReference type="GO" id="GO:0003700">
    <property type="term" value="F:DNA-binding transcription factor activity"/>
    <property type="evidence" value="ECO:0007669"/>
    <property type="project" value="InterPro"/>
</dbReference>
<evidence type="ECO:0000256" key="3">
    <source>
        <dbReference type="ARBA" id="ARBA00023015"/>
    </source>
</evidence>
<keyword evidence="4" id="KW-0238">DNA-binding</keyword>
<gene>
    <name evidence="8" type="ORF">DQK91_17425</name>
    <name evidence="7" type="ORF">E8L03_20320</name>
</gene>
<keyword evidence="3" id="KW-0805">Transcription regulation</keyword>
<protein>
    <submittedName>
        <fullName evidence="8">PLP-dependent aminotransferase family protein</fullName>
    </submittedName>
</protein>
<dbReference type="Gene3D" id="3.90.1150.10">
    <property type="entry name" value="Aspartate Aminotransferase, domain 1"/>
    <property type="match status" value="1"/>
</dbReference>
<evidence type="ECO:0000313" key="10">
    <source>
        <dbReference type="Proteomes" id="UP000503251"/>
    </source>
</evidence>
<dbReference type="Pfam" id="PF00155">
    <property type="entry name" value="Aminotran_1_2"/>
    <property type="match status" value="1"/>
</dbReference>
<dbReference type="CDD" id="cd00609">
    <property type="entry name" value="AAT_like"/>
    <property type="match status" value="1"/>
</dbReference>
<dbReference type="InterPro" id="IPR015424">
    <property type="entry name" value="PyrdxlP-dep_Trfase"/>
</dbReference>
<dbReference type="Proteomes" id="UP000503251">
    <property type="component" value="Chromosome"/>
</dbReference>
<feature type="domain" description="HTH gntR-type" evidence="6">
    <location>
        <begin position="13"/>
        <end position="81"/>
    </location>
</feature>
<dbReference type="Pfam" id="PF00392">
    <property type="entry name" value="GntR"/>
    <property type="match status" value="1"/>
</dbReference>
<dbReference type="Gene3D" id="1.10.10.10">
    <property type="entry name" value="Winged helix-like DNA-binding domain superfamily/Winged helix DNA-binding domain"/>
    <property type="match status" value="1"/>
</dbReference>
<keyword evidence="8" id="KW-0808">Transferase</keyword>
<organism evidence="8 9">
    <name type="scientific">Oceanidesulfovibrio marinus</name>
    <dbReference type="NCBI Taxonomy" id="370038"/>
    <lineage>
        <taxon>Bacteria</taxon>
        <taxon>Pseudomonadati</taxon>
        <taxon>Thermodesulfobacteriota</taxon>
        <taxon>Desulfovibrionia</taxon>
        <taxon>Desulfovibrionales</taxon>
        <taxon>Desulfovibrionaceae</taxon>
        <taxon>Oceanidesulfovibrio</taxon>
    </lineage>
</organism>
<dbReference type="InterPro" id="IPR000524">
    <property type="entry name" value="Tscrpt_reg_HTH_GntR"/>
</dbReference>
<dbReference type="SUPFAM" id="SSF53383">
    <property type="entry name" value="PLP-dependent transferases"/>
    <property type="match status" value="1"/>
</dbReference>
<evidence type="ECO:0000313" key="7">
    <source>
        <dbReference type="EMBL" id="QJT11112.1"/>
    </source>
</evidence>
<evidence type="ECO:0000256" key="5">
    <source>
        <dbReference type="ARBA" id="ARBA00023163"/>
    </source>
</evidence>
<evidence type="ECO:0000256" key="2">
    <source>
        <dbReference type="ARBA" id="ARBA00022898"/>
    </source>
</evidence>
<evidence type="ECO:0000313" key="9">
    <source>
        <dbReference type="Proteomes" id="UP000434052"/>
    </source>
</evidence>
<dbReference type="InterPro" id="IPR036390">
    <property type="entry name" value="WH_DNA-bd_sf"/>
</dbReference>
<dbReference type="Gene3D" id="3.40.640.10">
    <property type="entry name" value="Type I PLP-dependent aspartate aminotransferase-like (Major domain)"/>
    <property type="match status" value="1"/>
</dbReference>
<dbReference type="InterPro" id="IPR015422">
    <property type="entry name" value="PyrdxlP-dep_Trfase_small"/>
</dbReference>
<dbReference type="InterPro" id="IPR004839">
    <property type="entry name" value="Aminotransferase_I/II_large"/>
</dbReference>
<dbReference type="InterPro" id="IPR051446">
    <property type="entry name" value="HTH_trans_reg/aminotransferase"/>
</dbReference>
<evidence type="ECO:0000256" key="4">
    <source>
        <dbReference type="ARBA" id="ARBA00023125"/>
    </source>
</evidence>
<dbReference type="PANTHER" id="PTHR46577">
    <property type="entry name" value="HTH-TYPE TRANSCRIPTIONAL REGULATORY PROTEIN GABR"/>
    <property type="match status" value="1"/>
</dbReference>
<dbReference type="GO" id="GO:0003677">
    <property type="term" value="F:DNA binding"/>
    <property type="evidence" value="ECO:0007669"/>
    <property type="project" value="UniProtKB-KW"/>
</dbReference>
<dbReference type="RefSeq" id="WP_144306677.1">
    <property type="nucleotide sequence ID" value="NZ_CP039543.1"/>
</dbReference>
<sequence>MTKWLPRIDHTEGPMYQALADAIERDVFAGTLQPGVRLPTHRDLADGLGVNVTTITRGYAEAERRGLVSGTVGRGTFIAADAATPSSMVSFEPHSPGLIEMGLVTPIARQDPDLGEALRRLARRRDPDAFLRYTDPRGLPKHREAGAVLAGVYGMPAKAEDVLVCAGSQHALTCCFMSLFNPGDRVAACALTYPGLKSLSAMLGFRLCSVAMDEQGMLPEALDAACRRLGIRGLYLMPHMHNPTTACMGAKRRAAIAETAARHGLRIVEDDAYSLYATDRSSPVSSMAPERSIFIAGTSKIMGGGLRVAYAVAGRELRDDMARGILNSVWMTPTLNAEIVSEWVMNGKPEQIMERRRQSLQERHAMVRDILHGQRMARQETSPYVWWELPGSWTGQALESAARQAGINIFGAGKFAVGEAPAPRCARLSLTGATDRDEFERGLSLLKDLVSREP</sequence>
<comment type="similarity">
    <text evidence="1">In the C-terminal section; belongs to the class-I pyridoxal-phosphate-dependent aminotransferase family.</text>
</comment>